<evidence type="ECO:0000313" key="3">
    <source>
        <dbReference type="RefSeq" id="XP_006812460.1"/>
    </source>
</evidence>
<name>A0ABM0LXG9_SACKO</name>
<feature type="region of interest" description="Disordered" evidence="1">
    <location>
        <begin position="105"/>
        <end position="132"/>
    </location>
</feature>
<reference evidence="3" key="1">
    <citation type="submission" date="2025-08" db="UniProtKB">
        <authorList>
            <consortium name="RefSeq"/>
        </authorList>
    </citation>
    <scope>IDENTIFICATION</scope>
    <source>
        <tissue evidence="3">Testes</tissue>
    </source>
</reference>
<evidence type="ECO:0000313" key="2">
    <source>
        <dbReference type="Proteomes" id="UP000694865"/>
    </source>
</evidence>
<protein>
    <submittedName>
        <fullName evidence="3">Uncharacterized protein LOC100368612</fullName>
    </submittedName>
</protein>
<dbReference type="Proteomes" id="UP000694865">
    <property type="component" value="Unplaced"/>
</dbReference>
<organism evidence="2 3">
    <name type="scientific">Saccoglossus kowalevskii</name>
    <name type="common">Acorn worm</name>
    <dbReference type="NCBI Taxonomy" id="10224"/>
    <lineage>
        <taxon>Eukaryota</taxon>
        <taxon>Metazoa</taxon>
        <taxon>Hemichordata</taxon>
        <taxon>Enteropneusta</taxon>
        <taxon>Harrimaniidae</taxon>
        <taxon>Saccoglossus</taxon>
    </lineage>
</organism>
<sequence>MADSVRENGPAVIVEVSPSVPLTDLHHDESIPDYGHVAHEVEISAEDEKPTYTFRNKLKLQKFASACDSKEQKYIREQQEINENENNNEKGTILAAQALLDISPTTNGEDKLFPHHQGSATSSPADSGVSTEGEQMITITEICDDKSKLKCKEKYK</sequence>
<dbReference type="GeneID" id="100368612"/>
<accession>A0ABM0LXG9</accession>
<keyword evidence="2" id="KW-1185">Reference proteome</keyword>
<feature type="compositionally biased region" description="Polar residues" evidence="1">
    <location>
        <begin position="118"/>
        <end position="132"/>
    </location>
</feature>
<evidence type="ECO:0000256" key="1">
    <source>
        <dbReference type="SAM" id="MobiDB-lite"/>
    </source>
</evidence>
<dbReference type="RefSeq" id="XP_006812460.1">
    <property type="nucleotide sequence ID" value="XM_006812397.1"/>
</dbReference>
<gene>
    <name evidence="3" type="primary">LOC100368612</name>
</gene>
<proteinExistence type="predicted"/>